<dbReference type="Pfam" id="PF00072">
    <property type="entry name" value="Response_reg"/>
    <property type="match status" value="1"/>
</dbReference>
<proteinExistence type="predicted"/>
<dbReference type="PROSITE" id="PS50930">
    <property type="entry name" value="HTH_LYTTR"/>
    <property type="match status" value="1"/>
</dbReference>
<dbReference type="GO" id="GO:0003677">
    <property type="term" value="F:DNA binding"/>
    <property type="evidence" value="ECO:0007669"/>
    <property type="project" value="InterPro"/>
</dbReference>
<keyword evidence="1" id="KW-0597">Phosphoprotein</keyword>
<dbReference type="InterPro" id="IPR046947">
    <property type="entry name" value="LytR-like"/>
</dbReference>
<dbReference type="Pfam" id="PF04397">
    <property type="entry name" value="LytTR"/>
    <property type="match status" value="1"/>
</dbReference>
<dbReference type="GO" id="GO:0000156">
    <property type="term" value="F:phosphorelay response regulator activity"/>
    <property type="evidence" value="ECO:0007669"/>
    <property type="project" value="InterPro"/>
</dbReference>
<dbReference type="RefSeq" id="WP_111597163.1">
    <property type="nucleotide sequence ID" value="NZ_QLLL01000003.1"/>
</dbReference>
<dbReference type="Gene3D" id="2.40.50.1020">
    <property type="entry name" value="LytTr DNA-binding domain"/>
    <property type="match status" value="1"/>
</dbReference>
<dbReference type="InterPro" id="IPR007492">
    <property type="entry name" value="LytTR_DNA-bd_dom"/>
</dbReference>
<dbReference type="SMART" id="SM00448">
    <property type="entry name" value="REC"/>
    <property type="match status" value="1"/>
</dbReference>
<dbReference type="OrthoDB" id="1646880at2"/>
<feature type="modified residue" description="4-aspartylphosphate" evidence="1">
    <location>
        <position position="54"/>
    </location>
</feature>
<sequence>MLKCLIIDDEPLAIKLIEDHIKKMPFLELVGAYTNPLNVMVSLNQTEVDLIFLDIQMPQLSGVQFMEVLRNRAMVIITSAYQEYAINAFEHNVVDYLLKPISLERFYRAVDKAYKLKFPMTVPAKPIADVYPSTGGYIFVKVETKMVRIELDDICYIMGLKNYVSIFTKTQRIVTLQTMKQLEDVLPPNRFIRAHKSYFVALDKIISVEKQQIHIKDKVIPIGLTYIDHFFKALEGLKA</sequence>
<feature type="domain" description="HTH LytTR-type" evidence="3">
    <location>
        <begin position="138"/>
        <end position="211"/>
    </location>
</feature>
<organism evidence="4 5">
    <name type="scientific">Chitinophaga skermanii</name>
    <dbReference type="NCBI Taxonomy" id="331697"/>
    <lineage>
        <taxon>Bacteria</taxon>
        <taxon>Pseudomonadati</taxon>
        <taxon>Bacteroidota</taxon>
        <taxon>Chitinophagia</taxon>
        <taxon>Chitinophagales</taxon>
        <taxon>Chitinophagaceae</taxon>
        <taxon>Chitinophaga</taxon>
    </lineage>
</organism>
<dbReference type="SMART" id="SM00850">
    <property type="entry name" value="LytTR"/>
    <property type="match status" value="1"/>
</dbReference>
<accession>A0A327QT11</accession>
<dbReference type="Proteomes" id="UP000249547">
    <property type="component" value="Unassembled WGS sequence"/>
</dbReference>
<dbReference type="InterPro" id="IPR001789">
    <property type="entry name" value="Sig_transdc_resp-reg_receiver"/>
</dbReference>
<protein>
    <submittedName>
        <fullName evidence="4">LytTR family two component transcriptional regulator</fullName>
    </submittedName>
</protein>
<evidence type="ECO:0000259" key="3">
    <source>
        <dbReference type="PROSITE" id="PS50930"/>
    </source>
</evidence>
<dbReference type="SUPFAM" id="SSF52172">
    <property type="entry name" value="CheY-like"/>
    <property type="match status" value="1"/>
</dbReference>
<dbReference type="InterPro" id="IPR011006">
    <property type="entry name" value="CheY-like_superfamily"/>
</dbReference>
<evidence type="ECO:0000259" key="2">
    <source>
        <dbReference type="PROSITE" id="PS50110"/>
    </source>
</evidence>
<evidence type="ECO:0000313" key="5">
    <source>
        <dbReference type="Proteomes" id="UP000249547"/>
    </source>
</evidence>
<dbReference type="PROSITE" id="PS50110">
    <property type="entry name" value="RESPONSE_REGULATORY"/>
    <property type="match status" value="1"/>
</dbReference>
<keyword evidence="5" id="KW-1185">Reference proteome</keyword>
<feature type="domain" description="Response regulatory" evidence="2">
    <location>
        <begin position="3"/>
        <end position="114"/>
    </location>
</feature>
<reference evidence="4 5" key="1">
    <citation type="submission" date="2018-06" db="EMBL/GenBank/DDBJ databases">
        <title>Genomic Encyclopedia of Archaeal and Bacterial Type Strains, Phase II (KMG-II): from individual species to whole genera.</title>
        <authorList>
            <person name="Goeker M."/>
        </authorList>
    </citation>
    <scope>NUCLEOTIDE SEQUENCE [LARGE SCALE GENOMIC DNA]</scope>
    <source>
        <strain evidence="4 5">DSM 23857</strain>
    </source>
</reference>
<evidence type="ECO:0000256" key="1">
    <source>
        <dbReference type="PROSITE-ProRule" id="PRU00169"/>
    </source>
</evidence>
<dbReference type="PANTHER" id="PTHR37299">
    <property type="entry name" value="TRANSCRIPTIONAL REGULATOR-RELATED"/>
    <property type="match status" value="1"/>
</dbReference>
<dbReference type="Gene3D" id="3.40.50.2300">
    <property type="match status" value="1"/>
</dbReference>
<dbReference type="AlphaFoldDB" id="A0A327QT11"/>
<dbReference type="PANTHER" id="PTHR37299:SF1">
    <property type="entry name" value="STAGE 0 SPORULATION PROTEIN A HOMOLOG"/>
    <property type="match status" value="1"/>
</dbReference>
<comment type="caution">
    <text evidence="4">The sequence shown here is derived from an EMBL/GenBank/DDBJ whole genome shotgun (WGS) entry which is preliminary data.</text>
</comment>
<name>A0A327QT11_9BACT</name>
<dbReference type="EMBL" id="QLLL01000003">
    <property type="protein sequence ID" value="RAJ06553.1"/>
    <property type="molecule type" value="Genomic_DNA"/>
</dbReference>
<evidence type="ECO:0000313" key="4">
    <source>
        <dbReference type="EMBL" id="RAJ06553.1"/>
    </source>
</evidence>
<gene>
    <name evidence="4" type="ORF">LX64_01680</name>
</gene>